<accession>A0A1M6TYU6</accession>
<organism evidence="9 10">
    <name type="scientific">Marinobacter antarcticus</name>
    <dbReference type="NCBI Taxonomy" id="564117"/>
    <lineage>
        <taxon>Bacteria</taxon>
        <taxon>Pseudomonadati</taxon>
        <taxon>Pseudomonadota</taxon>
        <taxon>Gammaproteobacteria</taxon>
        <taxon>Pseudomonadales</taxon>
        <taxon>Marinobacteraceae</taxon>
        <taxon>Marinobacter</taxon>
    </lineage>
</organism>
<dbReference type="Proteomes" id="UP000184497">
    <property type="component" value="Unassembled WGS sequence"/>
</dbReference>
<dbReference type="STRING" id="564117.SAMN05216369_2498"/>
<feature type="transmembrane region" description="Helical" evidence="7">
    <location>
        <begin position="177"/>
        <end position="197"/>
    </location>
</feature>
<dbReference type="AlphaFoldDB" id="A0A1M6TYU6"/>
<proteinExistence type="inferred from homology"/>
<dbReference type="InterPro" id="IPR000326">
    <property type="entry name" value="PAP2/HPO"/>
</dbReference>
<keyword evidence="3" id="KW-1003">Cell membrane</keyword>
<feature type="transmembrane region" description="Helical" evidence="7">
    <location>
        <begin position="435"/>
        <end position="455"/>
    </location>
</feature>
<keyword evidence="5 7" id="KW-1133">Transmembrane helix</keyword>
<evidence type="ECO:0000256" key="2">
    <source>
        <dbReference type="ARBA" id="ARBA00010792"/>
    </source>
</evidence>
<feature type="transmembrane region" description="Helical" evidence="7">
    <location>
        <begin position="252"/>
        <end position="275"/>
    </location>
</feature>
<evidence type="ECO:0000259" key="8">
    <source>
        <dbReference type="SMART" id="SM00014"/>
    </source>
</evidence>
<evidence type="ECO:0000256" key="7">
    <source>
        <dbReference type="SAM" id="Phobius"/>
    </source>
</evidence>
<feature type="transmembrane region" description="Helical" evidence="7">
    <location>
        <begin position="475"/>
        <end position="495"/>
    </location>
</feature>
<protein>
    <submittedName>
        <fullName evidence="9">Undecaprenyl-diphosphatase</fullName>
    </submittedName>
</protein>
<dbReference type="CDD" id="cd03392">
    <property type="entry name" value="PAP2_like_2"/>
    <property type="match status" value="1"/>
</dbReference>
<evidence type="ECO:0000256" key="1">
    <source>
        <dbReference type="ARBA" id="ARBA00004651"/>
    </source>
</evidence>
<dbReference type="RefSeq" id="WP_072798136.1">
    <property type="nucleotide sequence ID" value="NZ_FRAQ01000002.1"/>
</dbReference>
<evidence type="ECO:0000313" key="10">
    <source>
        <dbReference type="Proteomes" id="UP000184497"/>
    </source>
</evidence>
<dbReference type="Pfam" id="PF01569">
    <property type="entry name" value="PAP2"/>
    <property type="match status" value="1"/>
</dbReference>
<dbReference type="PANTHER" id="PTHR30353:SF15">
    <property type="entry name" value="INNER MEMBRANE PROTEIN YABI"/>
    <property type="match status" value="1"/>
</dbReference>
<dbReference type="Pfam" id="PF14067">
    <property type="entry name" value="LssY_C"/>
    <property type="match status" value="1"/>
</dbReference>
<keyword evidence="6 7" id="KW-0472">Membrane</keyword>
<sequence length="709" mass="78353">MMDSLAQTAASLAQSAGLWGYWFALFAALAETVFLLGLFLPGSTLLLLMGMLAGQGFFDLFDLLFFAIVGATLGDNINYFLGRRYGRHWLREDRWFLKTEHVQKAEAYFDRHGGKSVFLARFVPSVKEIMPFIAGMVGMERRSFMTWNLLGAIGWGFQWILPGYIFSQSLSLAQTWLSRVGILVLVLVFTLLIFYVLRWSILRFGPSGFQFLRSILKSVGAALRQNPDVVRLIRRFPATTIFIRQRLDRSRWLGLPLTLTGLTGLYILALFSGLAEDVITGDTVVGLDTRVNGLLASVRSPFFDHLFYTITSFGYWPVVASGTVALSGWLWYRKQGSLILPLAISLVSCELLTFLGKLAFHRPRPDGGVLDPSGFSFPSGHASISVAFYGFAIYIAMRFVRLWSTRINLLMLGLLIAFLIGFSRLYLGVHYPSDVLAGYLVGTLGLVLGISATYISPAHVHRIGLRFHVAPGLKLTVAVVGVAGVLVMSLMFNVFRVPDLSVHPALAKQTVVLSASPQSILKGRETYASSILGIRRAPINVLFVARDIDQVRACLIRSGWREADPIRWHSVPRAYFNALRGTDYPTAPLSPWFWNANPQSLGLVQPGQQGHVFDRGYLRVWATPDKLDTGGRLFVATVGQEKRPGWHVVPQPLTSFNLARQDLNAQLKAGGGANHITEVSYPETPPTNSTDGTLPYDGLISLVDVGPGC</sequence>
<dbReference type="InterPro" id="IPR032818">
    <property type="entry name" value="DedA-like"/>
</dbReference>
<dbReference type="EMBL" id="FRAQ01000002">
    <property type="protein sequence ID" value="SHK62195.1"/>
    <property type="molecule type" value="Genomic_DNA"/>
</dbReference>
<keyword evidence="10" id="KW-1185">Reference proteome</keyword>
<feature type="transmembrane region" description="Helical" evidence="7">
    <location>
        <begin position="21"/>
        <end position="40"/>
    </location>
</feature>
<feature type="transmembrane region" description="Helical" evidence="7">
    <location>
        <begin position="146"/>
        <end position="165"/>
    </location>
</feature>
<comment type="subcellular location">
    <subcellularLocation>
        <location evidence="1">Cell membrane</location>
        <topology evidence="1">Multi-pass membrane protein</topology>
    </subcellularLocation>
</comment>
<dbReference type="SUPFAM" id="SSF48317">
    <property type="entry name" value="Acid phosphatase/Vanadium-dependent haloperoxidase"/>
    <property type="match status" value="1"/>
</dbReference>
<evidence type="ECO:0000313" key="9">
    <source>
        <dbReference type="EMBL" id="SHK62195.1"/>
    </source>
</evidence>
<dbReference type="Pfam" id="PF09335">
    <property type="entry name" value="VTT_dom"/>
    <property type="match status" value="1"/>
</dbReference>
<reference evidence="10" key="1">
    <citation type="submission" date="2016-11" db="EMBL/GenBank/DDBJ databases">
        <authorList>
            <person name="Varghese N."/>
            <person name="Submissions S."/>
        </authorList>
    </citation>
    <scope>NUCLEOTIDE SEQUENCE [LARGE SCALE GENOMIC DNA]</scope>
    <source>
        <strain evidence="10">CGMCC 1.10835</strain>
    </source>
</reference>
<feature type="transmembrane region" description="Helical" evidence="7">
    <location>
        <begin position="380"/>
        <end position="397"/>
    </location>
</feature>
<feature type="transmembrane region" description="Helical" evidence="7">
    <location>
        <begin position="409"/>
        <end position="429"/>
    </location>
</feature>
<gene>
    <name evidence="9" type="ORF">SAMN05216369_2498</name>
</gene>
<evidence type="ECO:0000256" key="3">
    <source>
        <dbReference type="ARBA" id="ARBA00022475"/>
    </source>
</evidence>
<evidence type="ECO:0000256" key="4">
    <source>
        <dbReference type="ARBA" id="ARBA00022692"/>
    </source>
</evidence>
<dbReference type="InterPro" id="IPR025902">
    <property type="entry name" value="LssY-like-C_dom"/>
</dbReference>
<dbReference type="PANTHER" id="PTHR30353">
    <property type="entry name" value="INNER MEMBRANE PROTEIN DEDA-RELATED"/>
    <property type="match status" value="1"/>
</dbReference>
<name>A0A1M6TYU6_9GAMM</name>
<evidence type="ECO:0000256" key="5">
    <source>
        <dbReference type="ARBA" id="ARBA00022989"/>
    </source>
</evidence>
<dbReference type="InterPro" id="IPR032816">
    <property type="entry name" value="VTT_dom"/>
</dbReference>
<dbReference type="InterPro" id="IPR036938">
    <property type="entry name" value="PAP2/HPO_sf"/>
</dbReference>
<comment type="similarity">
    <text evidence="2">Belongs to the DedA family.</text>
</comment>
<feature type="domain" description="Phosphatidic acid phosphatase type 2/haloperoxidase" evidence="8">
    <location>
        <begin position="338"/>
        <end position="450"/>
    </location>
</feature>
<dbReference type="GO" id="GO:0005886">
    <property type="term" value="C:plasma membrane"/>
    <property type="evidence" value="ECO:0007669"/>
    <property type="project" value="UniProtKB-SubCell"/>
</dbReference>
<dbReference type="SMART" id="SM00014">
    <property type="entry name" value="acidPPc"/>
    <property type="match status" value="1"/>
</dbReference>
<feature type="transmembrane region" description="Helical" evidence="7">
    <location>
        <begin position="339"/>
        <end position="360"/>
    </location>
</feature>
<feature type="transmembrane region" description="Helical" evidence="7">
    <location>
        <begin position="313"/>
        <end position="332"/>
    </location>
</feature>
<feature type="transmembrane region" description="Helical" evidence="7">
    <location>
        <begin position="60"/>
        <end position="81"/>
    </location>
</feature>
<dbReference type="Gene3D" id="1.20.144.10">
    <property type="entry name" value="Phosphatidic acid phosphatase type 2/haloperoxidase"/>
    <property type="match status" value="1"/>
</dbReference>
<keyword evidence="4 7" id="KW-0812">Transmembrane</keyword>
<evidence type="ECO:0000256" key="6">
    <source>
        <dbReference type="ARBA" id="ARBA00023136"/>
    </source>
</evidence>
<dbReference type="OrthoDB" id="9780918at2"/>